<gene>
    <name evidence="4" type="ORF">SO802_011391</name>
</gene>
<dbReference type="SUPFAM" id="SSF57756">
    <property type="entry name" value="Retrovirus zinc finger-like domains"/>
    <property type="match status" value="1"/>
</dbReference>
<dbReference type="GO" id="GO:0008270">
    <property type="term" value="F:zinc ion binding"/>
    <property type="evidence" value="ECO:0007669"/>
    <property type="project" value="InterPro"/>
</dbReference>
<name>A0AAW2D388_9ROSI</name>
<feature type="compositionally biased region" description="Basic and acidic residues" evidence="1">
    <location>
        <begin position="434"/>
        <end position="445"/>
    </location>
</feature>
<evidence type="ECO:0000259" key="3">
    <source>
        <dbReference type="Pfam" id="PF26130"/>
    </source>
</evidence>
<evidence type="ECO:0000256" key="1">
    <source>
        <dbReference type="SAM" id="MobiDB-lite"/>
    </source>
</evidence>
<accession>A0AAW2D388</accession>
<protein>
    <recommendedName>
        <fullName evidence="6">Transposase MuDR plant domain-containing protein</fullName>
    </recommendedName>
</protein>
<dbReference type="InterPro" id="IPR036875">
    <property type="entry name" value="Znf_CCHC_sf"/>
</dbReference>
<evidence type="ECO:0000313" key="4">
    <source>
        <dbReference type="EMBL" id="KAL0003830.1"/>
    </source>
</evidence>
<dbReference type="PANTHER" id="PTHR31973">
    <property type="entry name" value="POLYPROTEIN, PUTATIVE-RELATED"/>
    <property type="match status" value="1"/>
</dbReference>
<dbReference type="PANTHER" id="PTHR31973:SF187">
    <property type="entry name" value="MUTATOR TRANSPOSASE MUDRA PROTEIN"/>
    <property type="match status" value="1"/>
</dbReference>
<dbReference type="Pfam" id="PF03108">
    <property type="entry name" value="DBD_Tnp_Mut"/>
    <property type="match status" value="1"/>
</dbReference>
<evidence type="ECO:0008006" key="6">
    <source>
        <dbReference type="Google" id="ProtNLM"/>
    </source>
</evidence>
<dbReference type="EMBL" id="JAZDWU010000004">
    <property type="protein sequence ID" value="KAL0003830.1"/>
    <property type="molecule type" value="Genomic_DNA"/>
</dbReference>
<proteinExistence type="predicted"/>
<dbReference type="AlphaFoldDB" id="A0AAW2D388"/>
<dbReference type="InterPro" id="IPR004332">
    <property type="entry name" value="Transposase_MuDR"/>
</dbReference>
<keyword evidence="5" id="KW-1185">Reference proteome</keyword>
<feature type="domain" description="PB1-like" evidence="3">
    <location>
        <begin position="6"/>
        <end position="101"/>
    </location>
</feature>
<feature type="compositionally biased region" description="Basic residues" evidence="1">
    <location>
        <begin position="446"/>
        <end position="456"/>
    </location>
</feature>
<feature type="domain" description="Transposase MuDR plant" evidence="2">
    <location>
        <begin position="293"/>
        <end position="356"/>
    </location>
</feature>
<sequence>MEEGDLIFEIHHGGRFKNLNGLIYVGGDISIHSEGYDRDCMSFIEVESILKSYGYKRGDLVYYKQVGMNLDEGLVQIKTDPDVLKMVDCHKGVENVVLYTVSQEIDSDCIPFTHNLLESVIVGGSKRKGKEKCVANAGFNRPKLQIKGGKNKSTGSNGKGKEKVCDDVVPIGYDADGDLDVDWHENIAEDEYDSLNESEEEEEFDVENSRAYKDPFWGEVLIGDEDIFEPIGKENDPKKVLYLTHGEQMGKDCGSDIGKSDELISPKPTSDEDNCNTNKNLEFNEIDMACPELVKGLKFGDVATFRAAVREANLIKGKDLRFVKNNKDKVIVRCKAEGCKYRVYGSQVTDEMTFQIKTLNPTHTCTRAYKNSACTSRWISKRYMQKFRYDLNCATAGLQKEIKDKFHVDVGRMQAYEPIIYPVASMEQWRRTSIDPLEPPKDKIQRGRPKIKRKRHPSEPKNPYKLSKAGTIIKCSECKKVGHNSRTCPSKKDKKLETGTSELSMIFIVAVDTMYTTL</sequence>
<dbReference type="Proteomes" id="UP001459277">
    <property type="component" value="Unassembled WGS sequence"/>
</dbReference>
<dbReference type="InterPro" id="IPR058594">
    <property type="entry name" value="PB1-like_dom_pln"/>
</dbReference>
<evidence type="ECO:0000259" key="2">
    <source>
        <dbReference type="Pfam" id="PF03108"/>
    </source>
</evidence>
<reference evidence="4 5" key="1">
    <citation type="submission" date="2024-01" db="EMBL/GenBank/DDBJ databases">
        <title>A telomere-to-telomere, gap-free genome of sweet tea (Lithocarpus litseifolius).</title>
        <authorList>
            <person name="Zhou J."/>
        </authorList>
    </citation>
    <scope>NUCLEOTIDE SEQUENCE [LARGE SCALE GENOMIC DNA]</scope>
    <source>
        <strain evidence="4">Zhou-2022a</strain>
        <tissue evidence="4">Leaf</tissue>
    </source>
</reference>
<feature type="region of interest" description="Disordered" evidence="1">
    <location>
        <begin position="434"/>
        <end position="464"/>
    </location>
</feature>
<organism evidence="4 5">
    <name type="scientific">Lithocarpus litseifolius</name>
    <dbReference type="NCBI Taxonomy" id="425828"/>
    <lineage>
        <taxon>Eukaryota</taxon>
        <taxon>Viridiplantae</taxon>
        <taxon>Streptophyta</taxon>
        <taxon>Embryophyta</taxon>
        <taxon>Tracheophyta</taxon>
        <taxon>Spermatophyta</taxon>
        <taxon>Magnoliopsida</taxon>
        <taxon>eudicotyledons</taxon>
        <taxon>Gunneridae</taxon>
        <taxon>Pentapetalae</taxon>
        <taxon>rosids</taxon>
        <taxon>fabids</taxon>
        <taxon>Fagales</taxon>
        <taxon>Fagaceae</taxon>
        <taxon>Lithocarpus</taxon>
    </lineage>
</organism>
<comment type="caution">
    <text evidence="4">The sequence shown here is derived from an EMBL/GenBank/DDBJ whole genome shotgun (WGS) entry which is preliminary data.</text>
</comment>
<dbReference type="Pfam" id="PF26130">
    <property type="entry name" value="PB1-like"/>
    <property type="match status" value="1"/>
</dbReference>
<dbReference type="GO" id="GO:0003676">
    <property type="term" value="F:nucleic acid binding"/>
    <property type="evidence" value="ECO:0007669"/>
    <property type="project" value="InterPro"/>
</dbReference>
<evidence type="ECO:0000313" key="5">
    <source>
        <dbReference type="Proteomes" id="UP001459277"/>
    </source>
</evidence>